<keyword evidence="11" id="KW-0812">Transmembrane</keyword>
<dbReference type="InterPro" id="IPR018114">
    <property type="entry name" value="TRYPSIN_HIS"/>
</dbReference>
<evidence type="ECO:0000256" key="1">
    <source>
        <dbReference type="ARBA" id="ARBA00004613"/>
    </source>
</evidence>
<feature type="transmembrane region" description="Helical" evidence="11">
    <location>
        <begin position="7"/>
        <end position="24"/>
    </location>
</feature>
<dbReference type="InterPro" id="IPR033116">
    <property type="entry name" value="TRYPSIN_SER"/>
</dbReference>
<evidence type="ECO:0000256" key="11">
    <source>
        <dbReference type="SAM" id="Phobius"/>
    </source>
</evidence>
<keyword evidence="2" id="KW-0964">Secreted</keyword>
<name>A0A068F5A5_NILLU</name>
<dbReference type="OrthoDB" id="6339452at2759"/>
<dbReference type="AlphaFoldDB" id="A0A068F5A5"/>
<dbReference type="SUPFAM" id="SSF50494">
    <property type="entry name" value="Trypsin-like serine proteases"/>
    <property type="match status" value="1"/>
</dbReference>
<reference evidence="13" key="2">
    <citation type="submission" date="2014-02" db="EMBL/GenBank/DDBJ databases">
        <authorList>
            <person name="Bao Y.-Y."/>
            <person name="Zhang C.-X."/>
        </authorList>
    </citation>
    <scope>NUCLEOTIDE SEQUENCE</scope>
</reference>
<dbReference type="PROSITE" id="PS00134">
    <property type="entry name" value="TRYPSIN_HIS"/>
    <property type="match status" value="1"/>
</dbReference>
<reference evidence="13" key="1">
    <citation type="journal article" date="2014" name="BMC Genomics">
        <title>Genomic insights into the serine protease gene family and expression profile analysis in the planthopper, Nilaparvata lugens.</title>
        <authorList>
            <person name="Bao Y.Y."/>
            <person name="Qin X."/>
            <person name="Yu B."/>
            <person name="Chen L.B."/>
            <person name="Wang Z.C."/>
            <person name="Zhang C.X."/>
        </authorList>
    </citation>
    <scope>NUCLEOTIDE SEQUENCE</scope>
</reference>
<dbReference type="GO" id="GO:0005615">
    <property type="term" value="C:extracellular space"/>
    <property type="evidence" value="ECO:0007669"/>
    <property type="project" value="TreeGrafter"/>
</dbReference>
<dbReference type="InterPro" id="IPR009003">
    <property type="entry name" value="Peptidase_S1_PA"/>
</dbReference>
<dbReference type="InterPro" id="IPR043504">
    <property type="entry name" value="Peptidase_S1_PA_chymotrypsin"/>
</dbReference>
<keyword evidence="11" id="KW-0472">Membrane</keyword>
<keyword evidence="4" id="KW-0732">Signal</keyword>
<keyword evidence="5 10" id="KW-0378">Hydrolase</keyword>
<dbReference type="SMART" id="SM00020">
    <property type="entry name" value="Tryp_SPc"/>
    <property type="match status" value="1"/>
</dbReference>
<evidence type="ECO:0000259" key="12">
    <source>
        <dbReference type="PROSITE" id="PS50240"/>
    </source>
</evidence>
<dbReference type="EMBL" id="KJ512100">
    <property type="protein sequence ID" value="AID60323.1"/>
    <property type="molecule type" value="mRNA"/>
</dbReference>
<dbReference type="PROSITE" id="PS50240">
    <property type="entry name" value="TRYPSIN_DOM"/>
    <property type="match status" value="1"/>
</dbReference>
<protein>
    <submittedName>
        <fullName evidence="13">Snake-10</fullName>
    </submittedName>
</protein>
<evidence type="ECO:0000256" key="2">
    <source>
        <dbReference type="ARBA" id="ARBA00022525"/>
    </source>
</evidence>
<comment type="subcellular location">
    <subcellularLocation>
        <location evidence="1">Secreted</location>
    </subcellularLocation>
</comment>
<evidence type="ECO:0000256" key="5">
    <source>
        <dbReference type="ARBA" id="ARBA00022801"/>
    </source>
</evidence>
<comment type="similarity">
    <text evidence="9">Belongs to the peptidase S1 family. CLIP subfamily.</text>
</comment>
<evidence type="ECO:0000256" key="7">
    <source>
        <dbReference type="ARBA" id="ARBA00023157"/>
    </source>
</evidence>
<evidence type="ECO:0000256" key="8">
    <source>
        <dbReference type="ARBA" id="ARBA00023180"/>
    </source>
</evidence>
<keyword evidence="3 10" id="KW-0645">Protease</keyword>
<dbReference type="PANTHER" id="PTHR24264">
    <property type="entry name" value="TRYPSIN-RELATED"/>
    <property type="match status" value="1"/>
</dbReference>
<evidence type="ECO:0000256" key="3">
    <source>
        <dbReference type="ARBA" id="ARBA00022670"/>
    </source>
</evidence>
<sequence>MNFKCEGVYLFVIHFGLVLGASLFEEGKPCSTDYGFCVKLKDCYYKFNASNPFPSCGFDKDDNPLICCTTNKELMFGRPGVKLADEMCTRYRGMTCPIPPNYYASIGGTPAKPLELPFMALIGYGPHDDIQWRCGGSLISERFVLSAAHCTQTHDIGPARWVKLGELDTSTEEDDAQPEVIAISDRYDHPDYNPQQVYNDITLYKLIRNVVFNKYIKPICLQTKEFVERPPNALAAGWGRLGFVGKISTKLMKVIVDLYDIEKCSKTSDSNQMPNGIDGNSMMCAGADEGERDTCPGDSGGPLFQFVDETYAQHPCYQHIQYGITSFGNQCGLAEFPGVYTRVPHYLKWIESIAWAKTVQQPNLIWS</sequence>
<dbReference type="FunFam" id="2.40.10.10:FF:000028">
    <property type="entry name" value="Serine protease easter"/>
    <property type="match status" value="1"/>
</dbReference>
<keyword evidence="11" id="KW-1133">Transmembrane helix</keyword>
<evidence type="ECO:0000256" key="10">
    <source>
        <dbReference type="RuleBase" id="RU363034"/>
    </source>
</evidence>
<evidence type="ECO:0000313" key="13">
    <source>
        <dbReference type="EMBL" id="AID60323.1"/>
    </source>
</evidence>
<proteinExistence type="evidence at transcript level"/>
<evidence type="ECO:0000256" key="4">
    <source>
        <dbReference type="ARBA" id="ARBA00022729"/>
    </source>
</evidence>
<keyword evidence="6 10" id="KW-0720">Serine protease</keyword>
<dbReference type="GO" id="GO:0004252">
    <property type="term" value="F:serine-type endopeptidase activity"/>
    <property type="evidence" value="ECO:0007669"/>
    <property type="project" value="InterPro"/>
</dbReference>
<keyword evidence="7" id="KW-1015">Disulfide bond</keyword>
<feature type="domain" description="Peptidase S1" evidence="12">
    <location>
        <begin position="105"/>
        <end position="355"/>
    </location>
</feature>
<dbReference type="InterPro" id="IPR001314">
    <property type="entry name" value="Peptidase_S1A"/>
</dbReference>
<dbReference type="PRINTS" id="PR00722">
    <property type="entry name" value="CHYMOTRYPSIN"/>
</dbReference>
<accession>A0A068F5A5</accession>
<evidence type="ECO:0000256" key="6">
    <source>
        <dbReference type="ARBA" id="ARBA00022825"/>
    </source>
</evidence>
<organism evidence="13">
    <name type="scientific">Nilaparvata lugens</name>
    <name type="common">Brown planthopper</name>
    <dbReference type="NCBI Taxonomy" id="108931"/>
    <lineage>
        <taxon>Eukaryota</taxon>
        <taxon>Metazoa</taxon>
        <taxon>Ecdysozoa</taxon>
        <taxon>Arthropoda</taxon>
        <taxon>Hexapoda</taxon>
        <taxon>Insecta</taxon>
        <taxon>Pterygota</taxon>
        <taxon>Neoptera</taxon>
        <taxon>Paraneoptera</taxon>
        <taxon>Hemiptera</taxon>
        <taxon>Auchenorrhyncha</taxon>
        <taxon>Fulgoroidea</taxon>
        <taxon>Delphacidae</taxon>
        <taxon>Delphacinae</taxon>
        <taxon>Nilaparvata</taxon>
    </lineage>
</organism>
<keyword evidence="8" id="KW-0325">Glycoprotein</keyword>
<dbReference type="PROSITE" id="PS00135">
    <property type="entry name" value="TRYPSIN_SER"/>
    <property type="match status" value="1"/>
</dbReference>
<dbReference type="InterPro" id="IPR001254">
    <property type="entry name" value="Trypsin_dom"/>
</dbReference>
<dbReference type="Gene3D" id="2.40.10.10">
    <property type="entry name" value="Trypsin-like serine proteases"/>
    <property type="match status" value="2"/>
</dbReference>
<dbReference type="GO" id="GO:0006508">
    <property type="term" value="P:proteolysis"/>
    <property type="evidence" value="ECO:0007669"/>
    <property type="project" value="UniProtKB-KW"/>
</dbReference>
<dbReference type="InterPro" id="IPR050127">
    <property type="entry name" value="Serine_Proteases_S1"/>
</dbReference>
<dbReference type="Pfam" id="PF00089">
    <property type="entry name" value="Trypsin"/>
    <property type="match status" value="1"/>
</dbReference>
<dbReference type="PANTHER" id="PTHR24264:SF65">
    <property type="entry name" value="SRCR DOMAIN-CONTAINING PROTEIN"/>
    <property type="match status" value="1"/>
</dbReference>
<dbReference type="CDD" id="cd00190">
    <property type="entry name" value="Tryp_SPc"/>
    <property type="match status" value="1"/>
</dbReference>
<evidence type="ECO:0000256" key="9">
    <source>
        <dbReference type="ARBA" id="ARBA00024195"/>
    </source>
</evidence>